<dbReference type="NCBIfam" id="NF033516">
    <property type="entry name" value="transpos_IS3"/>
    <property type="match status" value="1"/>
</dbReference>
<dbReference type="PANTHER" id="PTHR46889:SF7">
    <property type="entry name" value="TRANSPOSASE FOR INSERTION SEQUENCE ELEMENT IS904"/>
    <property type="match status" value="1"/>
</dbReference>
<name>A0ABW3GYL1_9BACL</name>
<comment type="caution">
    <text evidence="3">The sequence shown here is derived from an EMBL/GenBank/DDBJ whole genome shotgun (WGS) entry which is preliminary data.</text>
</comment>
<dbReference type="InterPro" id="IPR036397">
    <property type="entry name" value="RNaseH_sf"/>
</dbReference>
<feature type="domain" description="Integrase catalytic" evidence="2">
    <location>
        <begin position="195"/>
        <end position="376"/>
    </location>
</feature>
<dbReference type="InterPro" id="IPR001584">
    <property type="entry name" value="Integrase_cat-core"/>
</dbReference>
<evidence type="ECO:0000259" key="2">
    <source>
        <dbReference type="PROSITE" id="PS50994"/>
    </source>
</evidence>
<dbReference type="Pfam" id="PF01527">
    <property type="entry name" value="HTH_Tnp_1"/>
    <property type="match status" value="1"/>
</dbReference>
<reference evidence="4" key="1">
    <citation type="journal article" date="2019" name="Int. J. Syst. Evol. Microbiol.">
        <title>The Global Catalogue of Microorganisms (GCM) 10K type strain sequencing project: providing services to taxonomists for standard genome sequencing and annotation.</title>
        <authorList>
            <consortium name="The Broad Institute Genomics Platform"/>
            <consortium name="The Broad Institute Genome Sequencing Center for Infectious Disease"/>
            <person name="Wu L."/>
            <person name="Ma J."/>
        </authorList>
    </citation>
    <scope>NUCLEOTIDE SEQUENCE [LARGE SCALE GENOMIC DNA]</scope>
    <source>
        <strain evidence="4">CCUG 63563</strain>
    </source>
</reference>
<protein>
    <submittedName>
        <fullName evidence="3">IS3 family transposase</fullName>
    </submittedName>
</protein>
<dbReference type="Pfam" id="PF00665">
    <property type="entry name" value="rve"/>
    <property type="match status" value="1"/>
</dbReference>
<dbReference type="PANTHER" id="PTHR46889">
    <property type="entry name" value="TRANSPOSASE INSF FOR INSERTION SEQUENCE IS3B-RELATED"/>
    <property type="match status" value="1"/>
</dbReference>
<evidence type="ECO:0000256" key="1">
    <source>
        <dbReference type="ARBA" id="ARBA00002286"/>
    </source>
</evidence>
<sequence>MSRKRYNQEFKQTVVELYRSGTPVSQLSSEYGVSEVTIYKWIKQLSPIEGTTQELTVSDVEAIQKENLRLKQELEIFKKGYDHIREKIDEQELIDYIESESEHQPVQVMCRVLKIPRSTYYDSFHKKPNSYHVANEELLEQIRAIHQESKGRYGAPKIHRKLLKEGYSCSLKRVQRLMKEAGIRSNITKKYRPTSSQTPVEEHENVLEQDFTTMSINEKWVADITYIHTLRHGWCYLASILDLHTKKVVGYKFSRTMTTELVLEALENAVNAQKPGPGLILHTDLGTQYTSEAFQERLKKYEMIPSFSRKGCPYDNACIESFHATLKKEEVYQTQYESFETARIALFQYIEGWYNRKRIHGSIGYITPDEYEQMCRKPA</sequence>
<dbReference type="PROSITE" id="PS50994">
    <property type="entry name" value="INTEGRASE"/>
    <property type="match status" value="1"/>
</dbReference>
<comment type="function">
    <text evidence="1">Involved in the transposition of the insertion sequence.</text>
</comment>
<dbReference type="InterPro" id="IPR012337">
    <property type="entry name" value="RNaseH-like_sf"/>
</dbReference>
<dbReference type="Pfam" id="PF13276">
    <property type="entry name" value="HTH_21"/>
    <property type="match status" value="1"/>
</dbReference>
<dbReference type="SUPFAM" id="SSF46689">
    <property type="entry name" value="Homeodomain-like"/>
    <property type="match status" value="1"/>
</dbReference>
<evidence type="ECO:0000313" key="4">
    <source>
        <dbReference type="Proteomes" id="UP001596976"/>
    </source>
</evidence>
<dbReference type="InterPro" id="IPR009057">
    <property type="entry name" value="Homeodomain-like_sf"/>
</dbReference>
<dbReference type="Gene3D" id="3.30.420.10">
    <property type="entry name" value="Ribonuclease H-like superfamily/Ribonuclease H"/>
    <property type="match status" value="1"/>
</dbReference>
<dbReference type="InterPro" id="IPR050900">
    <property type="entry name" value="Transposase_IS3/IS150/IS904"/>
</dbReference>
<dbReference type="EMBL" id="JBHTJF010000029">
    <property type="protein sequence ID" value="MFD0943817.1"/>
    <property type="molecule type" value="Genomic_DNA"/>
</dbReference>
<dbReference type="InterPro" id="IPR048020">
    <property type="entry name" value="Transpos_IS3"/>
</dbReference>
<dbReference type="Proteomes" id="UP001596976">
    <property type="component" value="Unassembled WGS sequence"/>
</dbReference>
<proteinExistence type="predicted"/>
<dbReference type="RefSeq" id="WP_381012291.1">
    <property type="nucleotide sequence ID" value="NZ_JBHTJF010000029.1"/>
</dbReference>
<dbReference type="InterPro" id="IPR002514">
    <property type="entry name" value="Transposase_8"/>
</dbReference>
<accession>A0ABW3GYL1</accession>
<gene>
    <name evidence="3" type="ORF">ACFQ0V_08575</name>
</gene>
<dbReference type="SUPFAM" id="SSF53098">
    <property type="entry name" value="Ribonuclease H-like"/>
    <property type="match status" value="1"/>
</dbReference>
<dbReference type="InterPro" id="IPR025948">
    <property type="entry name" value="HTH-like_dom"/>
</dbReference>
<organism evidence="3 4">
    <name type="scientific">Savagea faecisuis</name>
    <dbReference type="NCBI Taxonomy" id="1274803"/>
    <lineage>
        <taxon>Bacteria</taxon>
        <taxon>Bacillati</taxon>
        <taxon>Bacillota</taxon>
        <taxon>Bacilli</taxon>
        <taxon>Bacillales</taxon>
        <taxon>Caryophanaceae</taxon>
        <taxon>Savagea</taxon>
    </lineage>
</organism>
<evidence type="ECO:0000313" key="3">
    <source>
        <dbReference type="EMBL" id="MFD0943817.1"/>
    </source>
</evidence>
<keyword evidence="4" id="KW-1185">Reference proteome</keyword>
<dbReference type="Pfam" id="PF13333">
    <property type="entry name" value="rve_2"/>
    <property type="match status" value="1"/>
</dbReference>
<dbReference type="Gene3D" id="1.10.10.60">
    <property type="entry name" value="Homeodomain-like"/>
    <property type="match status" value="1"/>
</dbReference>